<comment type="caution">
    <text evidence="2">The sequence shown here is derived from an EMBL/GenBank/DDBJ whole genome shotgun (WGS) entry which is preliminary data.</text>
</comment>
<dbReference type="Gene3D" id="1.25.50.20">
    <property type="match status" value="1"/>
</dbReference>
<evidence type="ECO:0000313" key="3">
    <source>
        <dbReference type="Proteomes" id="UP001151760"/>
    </source>
</evidence>
<evidence type="ECO:0000259" key="1">
    <source>
        <dbReference type="Pfam" id="PF11838"/>
    </source>
</evidence>
<proteinExistence type="predicted"/>
<reference evidence="2" key="2">
    <citation type="submission" date="2022-01" db="EMBL/GenBank/DDBJ databases">
        <authorList>
            <person name="Yamashiro T."/>
            <person name="Shiraishi A."/>
            <person name="Satake H."/>
            <person name="Nakayama K."/>
        </authorList>
    </citation>
    <scope>NUCLEOTIDE SEQUENCE</scope>
</reference>
<keyword evidence="3" id="KW-1185">Reference proteome</keyword>
<protein>
    <submittedName>
        <fullName evidence="2">Aminopeptidase M1-like protein</fullName>
    </submittedName>
</protein>
<dbReference type="InterPro" id="IPR024571">
    <property type="entry name" value="ERAP1-like_C_dom"/>
</dbReference>
<gene>
    <name evidence="2" type="ORF">Tco_0841180</name>
</gene>
<organism evidence="2 3">
    <name type="scientific">Tanacetum coccineum</name>
    <dbReference type="NCBI Taxonomy" id="301880"/>
    <lineage>
        <taxon>Eukaryota</taxon>
        <taxon>Viridiplantae</taxon>
        <taxon>Streptophyta</taxon>
        <taxon>Embryophyta</taxon>
        <taxon>Tracheophyta</taxon>
        <taxon>Spermatophyta</taxon>
        <taxon>Magnoliopsida</taxon>
        <taxon>eudicotyledons</taxon>
        <taxon>Gunneridae</taxon>
        <taxon>Pentapetalae</taxon>
        <taxon>asterids</taxon>
        <taxon>campanulids</taxon>
        <taxon>Asterales</taxon>
        <taxon>Asteraceae</taxon>
        <taxon>Asteroideae</taxon>
        <taxon>Anthemideae</taxon>
        <taxon>Anthemidinae</taxon>
        <taxon>Tanacetum</taxon>
    </lineage>
</organism>
<name>A0ABQ5AZ61_9ASTR</name>
<dbReference type="Pfam" id="PF11838">
    <property type="entry name" value="ERAP1_C"/>
    <property type="match status" value="1"/>
</dbReference>
<dbReference type="EMBL" id="BQNB010012692">
    <property type="protein sequence ID" value="GJT06718.1"/>
    <property type="molecule type" value="Genomic_DNA"/>
</dbReference>
<feature type="domain" description="ERAP1-like C-terminal" evidence="1">
    <location>
        <begin position="59"/>
        <end position="162"/>
    </location>
</feature>
<feature type="non-terminal residue" evidence="2">
    <location>
        <position position="1"/>
    </location>
</feature>
<accession>A0ABQ5AZ61</accession>
<reference evidence="2" key="1">
    <citation type="journal article" date="2022" name="Int. J. Mol. Sci.">
        <title>Draft Genome of Tanacetum Coccineum: Genomic Comparison of Closely Related Tanacetum-Family Plants.</title>
        <authorList>
            <person name="Yamashiro T."/>
            <person name="Shiraishi A."/>
            <person name="Nakayama K."/>
            <person name="Satake H."/>
        </authorList>
    </citation>
    <scope>NUCLEOTIDE SEQUENCE</scope>
</reference>
<sequence>LSPRPESGVAYLHGILESIARIKAKGYALVKDLGATDVEEMFAAGCGSKSDKWTRIQERAAYNSIMRTSSLLDISEVDSLLKLYRETDAVQERTRILCKHLLMGRQAACIASSLDPEIVKEIREQDTVYVIAWISLEAHETAWIWLKENWDGIIKRWGQGMVFAVVQDVSEVRCFCGFNWMIGICVVLLYQQLMDLSIWTKTTIMENDLFTDDSFVVILGEEVAASKLTIFDLTKQICDAIQAKAEQENSEVQWCYATSRRAYRKHP</sequence>
<dbReference type="Proteomes" id="UP001151760">
    <property type="component" value="Unassembled WGS sequence"/>
</dbReference>
<evidence type="ECO:0000313" key="2">
    <source>
        <dbReference type="EMBL" id="GJT06718.1"/>
    </source>
</evidence>